<dbReference type="OrthoDB" id="566476at2759"/>
<organism evidence="3">
    <name type="scientific">Selaginella moellendorffii</name>
    <name type="common">Spikemoss</name>
    <dbReference type="NCBI Taxonomy" id="88036"/>
    <lineage>
        <taxon>Eukaryota</taxon>
        <taxon>Viridiplantae</taxon>
        <taxon>Streptophyta</taxon>
        <taxon>Embryophyta</taxon>
        <taxon>Tracheophyta</taxon>
        <taxon>Lycopodiopsida</taxon>
        <taxon>Selaginellales</taxon>
        <taxon>Selaginellaceae</taxon>
        <taxon>Selaginella</taxon>
    </lineage>
</organism>
<dbReference type="Proteomes" id="UP000001514">
    <property type="component" value="Unassembled WGS sequence"/>
</dbReference>
<dbReference type="eggNOG" id="ENOG502QWJM">
    <property type="taxonomic scope" value="Eukaryota"/>
</dbReference>
<dbReference type="AlphaFoldDB" id="D8R4Z8"/>
<sequence>MQIAALQCCGRLQFASAARWSMLQENCPRRKIPAAFLVNSRLFSTLRQHDLRGLIVSRSQRSYDDEFRSTASIALGLHQRYKKVVQGGFSNNLQDFITAVVTAYAIGCTEEGLRKELLNSNITSKEVEECILWVIIVFTSIMSSPPPTVIRWSTTAAVTAESLLEWKGFCSIIANAYYNRGMAWLPVKTLQLEQMAVLGRAEEASLVADRMRLAFTTLEV</sequence>
<gene>
    <name evidence="2" type="ORF">SELMODRAFT_407858</name>
</gene>
<evidence type="ECO:0000313" key="2">
    <source>
        <dbReference type="EMBL" id="EFJ32401.1"/>
    </source>
</evidence>
<protein>
    <recommendedName>
        <fullName evidence="1">DUF7876 domain-containing protein</fullName>
    </recommendedName>
</protein>
<dbReference type="PANTHER" id="PTHR37197">
    <property type="entry name" value="F19K23.17 PROTEIN"/>
    <property type="match status" value="1"/>
</dbReference>
<evidence type="ECO:0000259" key="1">
    <source>
        <dbReference type="Pfam" id="PF25286"/>
    </source>
</evidence>
<feature type="domain" description="DUF7876" evidence="1">
    <location>
        <begin position="119"/>
        <end position="220"/>
    </location>
</feature>
<keyword evidence="3" id="KW-1185">Reference proteome</keyword>
<dbReference type="EMBL" id="GL377572">
    <property type="protein sequence ID" value="EFJ32401.1"/>
    <property type="molecule type" value="Genomic_DNA"/>
</dbReference>
<name>D8R4Z8_SELML</name>
<dbReference type="Gramene" id="EFJ32401">
    <property type="protein sequence ID" value="EFJ32401"/>
    <property type="gene ID" value="SELMODRAFT_407858"/>
</dbReference>
<dbReference type="Pfam" id="PF25286">
    <property type="entry name" value="DUF7876"/>
    <property type="match status" value="1"/>
</dbReference>
<dbReference type="FunCoup" id="D8R4Z8">
    <property type="interactions" value="688"/>
</dbReference>
<dbReference type="PANTHER" id="PTHR37197:SF2">
    <property type="entry name" value="F19K23.17 PROTEIN"/>
    <property type="match status" value="1"/>
</dbReference>
<evidence type="ECO:0000313" key="3">
    <source>
        <dbReference type="Proteomes" id="UP000001514"/>
    </source>
</evidence>
<proteinExistence type="predicted"/>
<dbReference type="KEGG" id="smo:SELMODRAFT_407858"/>
<dbReference type="InterPro" id="IPR057198">
    <property type="entry name" value="DUF7876"/>
</dbReference>
<dbReference type="InParanoid" id="D8R4Z8"/>
<dbReference type="HOGENOM" id="CLU_082536_1_0_1"/>
<reference evidence="2 3" key="1">
    <citation type="journal article" date="2011" name="Science">
        <title>The Selaginella genome identifies genetic changes associated with the evolution of vascular plants.</title>
        <authorList>
            <person name="Banks J.A."/>
            <person name="Nishiyama T."/>
            <person name="Hasebe M."/>
            <person name="Bowman J.L."/>
            <person name="Gribskov M."/>
            <person name="dePamphilis C."/>
            <person name="Albert V.A."/>
            <person name="Aono N."/>
            <person name="Aoyama T."/>
            <person name="Ambrose B.A."/>
            <person name="Ashton N.W."/>
            <person name="Axtell M.J."/>
            <person name="Barker E."/>
            <person name="Barker M.S."/>
            <person name="Bennetzen J.L."/>
            <person name="Bonawitz N.D."/>
            <person name="Chapple C."/>
            <person name="Cheng C."/>
            <person name="Correa L.G."/>
            <person name="Dacre M."/>
            <person name="DeBarry J."/>
            <person name="Dreyer I."/>
            <person name="Elias M."/>
            <person name="Engstrom E.M."/>
            <person name="Estelle M."/>
            <person name="Feng L."/>
            <person name="Finet C."/>
            <person name="Floyd S.K."/>
            <person name="Frommer W.B."/>
            <person name="Fujita T."/>
            <person name="Gramzow L."/>
            <person name="Gutensohn M."/>
            <person name="Harholt J."/>
            <person name="Hattori M."/>
            <person name="Heyl A."/>
            <person name="Hirai T."/>
            <person name="Hiwatashi Y."/>
            <person name="Ishikawa M."/>
            <person name="Iwata M."/>
            <person name="Karol K.G."/>
            <person name="Koehler B."/>
            <person name="Kolukisaoglu U."/>
            <person name="Kubo M."/>
            <person name="Kurata T."/>
            <person name="Lalonde S."/>
            <person name="Li K."/>
            <person name="Li Y."/>
            <person name="Litt A."/>
            <person name="Lyons E."/>
            <person name="Manning G."/>
            <person name="Maruyama T."/>
            <person name="Michael T.P."/>
            <person name="Mikami K."/>
            <person name="Miyazaki S."/>
            <person name="Morinaga S."/>
            <person name="Murata T."/>
            <person name="Mueller-Roeber B."/>
            <person name="Nelson D.R."/>
            <person name="Obara M."/>
            <person name="Oguri Y."/>
            <person name="Olmstead R.G."/>
            <person name="Onodera N."/>
            <person name="Petersen B.L."/>
            <person name="Pils B."/>
            <person name="Prigge M."/>
            <person name="Rensing S.A."/>
            <person name="Riano-Pachon D.M."/>
            <person name="Roberts A.W."/>
            <person name="Sato Y."/>
            <person name="Scheller H.V."/>
            <person name="Schulz B."/>
            <person name="Schulz C."/>
            <person name="Shakirov E.V."/>
            <person name="Shibagaki N."/>
            <person name="Shinohara N."/>
            <person name="Shippen D.E."/>
            <person name="Soerensen I."/>
            <person name="Sotooka R."/>
            <person name="Sugimoto N."/>
            <person name="Sugita M."/>
            <person name="Sumikawa N."/>
            <person name="Tanurdzic M."/>
            <person name="Theissen G."/>
            <person name="Ulvskov P."/>
            <person name="Wakazuki S."/>
            <person name="Weng J.K."/>
            <person name="Willats W.W."/>
            <person name="Wipf D."/>
            <person name="Wolf P.G."/>
            <person name="Yang L."/>
            <person name="Zimmer A.D."/>
            <person name="Zhu Q."/>
            <person name="Mitros T."/>
            <person name="Hellsten U."/>
            <person name="Loque D."/>
            <person name="Otillar R."/>
            <person name="Salamov A."/>
            <person name="Schmutz J."/>
            <person name="Shapiro H."/>
            <person name="Lindquist E."/>
            <person name="Lucas S."/>
            <person name="Rokhsar D."/>
            <person name="Grigoriev I.V."/>
        </authorList>
    </citation>
    <scope>NUCLEOTIDE SEQUENCE [LARGE SCALE GENOMIC DNA]</scope>
</reference>
<accession>D8R4Z8</accession>